<dbReference type="AlphaFoldDB" id="A0A0C3L486"/>
<dbReference type="STRING" id="1051891.A0A0C3L486"/>
<evidence type="ECO:0000313" key="7">
    <source>
        <dbReference type="Proteomes" id="UP000054248"/>
    </source>
</evidence>
<feature type="domain" description="CBM1" evidence="5">
    <location>
        <begin position="17"/>
        <end position="53"/>
    </location>
</feature>
<protein>
    <submittedName>
        <fullName evidence="6">Carbohydrate esterase family 12 protein</fullName>
    </submittedName>
</protein>
<comment type="similarity">
    <text evidence="1">Belongs to the 'GDSL' lipolytic enzyme family.</text>
</comment>
<keyword evidence="2 4" id="KW-0732">Signal</keyword>
<dbReference type="Pfam" id="PF13472">
    <property type="entry name" value="Lipase_GDSL_2"/>
    <property type="match status" value="1"/>
</dbReference>
<feature type="chain" id="PRO_5002179511" evidence="4">
    <location>
        <begin position="18"/>
        <end position="311"/>
    </location>
</feature>
<dbReference type="GO" id="GO:0005576">
    <property type="term" value="C:extracellular region"/>
    <property type="evidence" value="ECO:0007669"/>
    <property type="project" value="InterPro"/>
</dbReference>
<dbReference type="InterPro" id="IPR037459">
    <property type="entry name" value="RhgT-like"/>
</dbReference>
<keyword evidence="7" id="KW-1185">Reference proteome</keyword>
<dbReference type="GO" id="GO:0016787">
    <property type="term" value="F:hydrolase activity"/>
    <property type="evidence" value="ECO:0007669"/>
    <property type="project" value="UniProtKB-KW"/>
</dbReference>
<dbReference type="PANTHER" id="PTHR43695">
    <property type="entry name" value="PUTATIVE (AFU_ORTHOLOGUE AFUA_2G17250)-RELATED"/>
    <property type="match status" value="1"/>
</dbReference>
<sequence length="311" mass="32350">MFSSLLIASLLALGINAQSPVWGQCGGNGWTGATTCVAGSTCVKSNDWYSQCLPGSNGGGTTTTTTRTTGTGPTTTTQVPVGSATLYLAGDSTTALDQGTAYQGWGAQIGKYLSIPVVNNAVAGKSSRSFTDLGYFSQMYSRVKAGDVVIIEFGHNEGGGPQGNPQQGVCAGTSLTTTCNDNGKVVYTYFKYMTDAINSFKAKGAKVIVSSQTPNNPFKDTSGTPIYVDYAQQVASQTSVAYVDHFNYLKTRYQTLGASATNALFPQDNIHTNSNGADVAAQALIRGALCASGNPLAPYVKNTSVNPPNCL</sequence>
<dbReference type="InterPro" id="IPR036514">
    <property type="entry name" value="SGNH_hydro_sf"/>
</dbReference>
<reference evidence="7" key="2">
    <citation type="submission" date="2015-01" db="EMBL/GenBank/DDBJ databases">
        <title>Evolutionary Origins and Diversification of the Mycorrhizal Mutualists.</title>
        <authorList>
            <consortium name="DOE Joint Genome Institute"/>
            <consortium name="Mycorrhizal Genomics Consortium"/>
            <person name="Kohler A."/>
            <person name="Kuo A."/>
            <person name="Nagy L.G."/>
            <person name="Floudas D."/>
            <person name="Copeland A."/>
            <person name="Barry K.W."/>
            <person name="Cichocki N."/>
            <person name="Veneault-Fourrey C."/>
            <person name="LaButti K."/>
            <person name="Lindquist E.A."/>
            <person name="Lipzen A."/>
            <person name="Lundell T."/>
            <person name="Morin E."/>
            <person name="Murat C."/>
            <person name="Riley R."/>
            <person name="Ohm R."/>
            <person name="Sun H."/>
            <person name="Tunlid A."/>
            <person name="Henrissat B."/>
            <person name="Grigoriev I.V."/>
            <person name="Hibbett D.S."/>
            <person name="Martin F."/>
        </authorList>
    </citation>
    <scope>NUCLEOTIDE SEQUENCE [LARGE SCALE GENOMIC DNA]</scope>
    <source>
        <strain evidence="7">MUT 4182</strain>
    </source>
</reference>
<dbReference type="HOGENOM" id="CLU_065859_0_0_1"/>
<dbReference type="GO" id="GO:0005975">
    <property type="term" value="P:carbohydrate metabolic process"/>
    <property type="evidence" value="ECO:0007669"/>
    <property type="project" value="InterPro"/>
</dbReference>
<evidence type="ECO:0000256" key="2">
    <source>
        <dbReference type="ARBA" id="ARBA00022729"/>
    </source>
</evidence>
<keyword evidence="3" id="KW-0378">Hydrolase</keyword>
<dbReference type="SMART" id="SM00236">
    <property type="entry name" value="fCBD"/>
    <property type="match status" value="1"/>
</dbReference>
<dbReference type="InterPro" id="IPR000254">
    <property type="entry name" value="CBD"/>
</dbReference>
<dbReference type="OrthoDB" id="2141316at2759"/>
<dbReference type="InterPro" id="IPR013830">
    <property type="entry name" value="SGNH_hydro"/>
</dbReference>
<name>A0A0C3L486_9AGAM</name>
<dbReference type="GO" id="GO:0030248">
    <property type="term" value="F:cellulose binding"/>
    <property type="evidence" value="ECO:0007669"/>
    <property type="project" value="InterPro"/>
</dbReference>
<dbReference type="Pfam" id="PF00734">
    <property type="entry name" value="CBM_1"/>
    <property type="match status" value="1"/>
</dbReference>
<evidence type="ECO:0000313" key="6">
    <source>
        <dbReference type="EMBL" id="KIO28638.1"/>
    </source>
</evidence>
<evidence type="ECO:0000256" key="1">
    <source>
        <dbReference type="ARBA" id="ARBA00008668"/>
    </source>
</evidence>
<evidence type="ECO:0000256" key="4">
    <source>
        <dbReference type="SAM" id="SignalP"/>
    </source>
</evidence>
<accession>A0A0C3L486</accession>
<evidence type="ECO:0000256" key="3">
    <source>
        <dbReference type="ARBA" id="ARBA00022801"/>
    </source>
</evidence>
<gene>
    <name evidence="6" type="ORF">M407DRAFT_22225</name>
</gene>
<dbReference type="SUPFAM" id="SSF52266">
    <property type="entry name" value="SGNH hydrolase"/>
    <property type="match status" value="1"/>
</dbReference>
<evidence type="ECO:0000259" key="5">
    <source>
        <dbReference type="PROSITE" id="PS51164"/>
    </source>
</evidence>
<dbReference type="Gene3D" id="3.40.50.1110">
    <property type="entry name" value="SGNH hydrolase"/>
    <property type="match status" value="1"/>
</dbReference>
<feature type="signal peptide" evidence="4">
    <location>
        <begin position="1"/>
        <end position="17"/>
    </location>
</feature>
<dbReference type="InterPro" id="IPR035971">
    <property type="entry name" value="CBD_sf"/>
</dbReference>
<dbReference type="SUPFAM" id="SSF57180">
    <property type="entry name" value="Cellulose-binding domain"/>
    <property type="match status" value="1"/>
</dbReference>
<reference evidence="6 7" key="1">
    <citation type="submission" date="2014-04" db="EMBL/GenBank/DDBJ databases">
        <authorList>
            <consortium name="DOE Joint Genome Institute"/>
            <person name="Kuo A."/>
            <person name="Girlanda M."/>
            <person name="Perotto S."/>
            <person name="Kohler A."/>
            <person name="Nagy L.G."/>
            <person name="Floudas D."/>
            <person name="Copeland A."/>
            <person name="Barry K.W."/>
            <person name="Cichocki N."/>
            <person name="Veneault-Fourrey C."/>
            <person name="LaButti K."/>
            <person name="Lindquist E.A."/>
            <person name="Lipzen A."/>
            <person name="Lundell T."/>
            <person name="Morin E."/>
            <person name="Murat C."/>
            <person name="Sun H."/>
            <person name="Tunlid A."/>
            <person name="Henrissat B."/>
            <person name="Grigoriev I.V."/>
            <person name="Hibbett D.S."/>
            <person name="Martin F."/>
            <person name="Nordberg H.P."/>
            <person name="Cantor M.N."/>
            <person name="Hua S.X."/>
        </authorList>
    </citation>
    <scope>NUCLEOTIDE SEQUENCE [LARGE SCALE GENOMIC DNA]</scope>
    <source>
        <strain evidence="6 7">MUT 4182</strain>
    </source>
</reference>
<dbReference type="PANTHER" id="PTHR43695:SF1">
    <property type="entry name" value="RHAMNOGALACTURONAN ACETYLESTERASE"/>
    <property type="match status" value="1"/>
</dbReference>
<dbReference type="Proteomes" id="UP000054248">
    <property type="component" value="Unassembled WGS sequence"/>
</dbReference>
<organism evidence="6 7">
    <name type="scientific">Tulasnella calospora MUT 4182</name>
    <dbReference type="NCBI Taxonomy" id="1051891"/>
    <lineage>
        <taxon>Eukaryota</taxon>
        <taxon>Fungi</taxon>
        <taxon>Dikarya</taxon>
        <taxon>Basidiomycota</taxon>
        <taxon>Agaricomycotina</taxon>
        <taxon>Agaricomycetes</taxon>
        <taxon>Cantharellales</taxon>
        <taxon>Tulasnellaceae</taxon>
        <taxon>Tulasnella</taxon>
    </lineage>
</organism>
<proteinExistence type="inferred from homology"/>
<dbReference type="EMBL" id="KN822992">
    <property type="protein sequence ID" value="KIO28638.1"/>
    <property type="molecule type" value="Genomic_DNA"/>
</dbReference>
<dbReference type="PROSITE" id="PS51164">
    <property type="entry name" value="CBM1_2"/>
    <property type="match status" value="1"/>
</dbReference>
<dbReference type="PROSITE" id="PS00562">
    <property type="entry name" value="CBM1_1"/>
    <property type="match status" value="1"/>
</dbReference>